<dbReference type="SMART" id="SM00261">
    <property type="entry name" value="FU"/>
    <property type="match status" value="3"/>
</dbReference>
<dbReference type="InterPro" id="IPR006212">
    <property type="entry name" value="Furin_repeat"/>
</dbReference>
<dbReference type="Proteomes" id="UP000046393">
    <property type="component" value="Unplaced"/>
</dbReference>
<dbReference type="WBParaSite" id="SMUV_0000596701-mRNA-1">
    <property type="protein sequence ID" value="SMUV_0000596701-mRNA-1"/>
    <property type="gene ID" value="SMUV_0000596701"/>
</dbReference>
<reference evidence="2" key="1">
    <citation type="submission" date="2017-02" db="UniProtKB">
        <authorList>
            <consortium name="WormBaseParasite"/>
        </authorList>
    </citation>
    <scope>IDENTIFICATION</scope>
</reference>
<dbReference type="Gene3D" id="2.10.220.10">
    <property type="entry name" value="Hormone Receptor, Insulin-like Growth Factor Receptor 1, Chain A, domain 2"/>
    <property type="match status" value="1"/>
</dbReference>
<protein>
    <submittedName>
        <fullName evidence="2">GF_recep_IV domain-containing protein</fullName>
    </submittedName>
</protein>
<sequence length="204" mass="22646">MRRVLMTEPITEAPNFGSLVSQPNCHEECLGCSESSSATACFSCKHLTQTLRNRAGFKCVSQCDDGYYREGDKCRVCSTTCKSCVTAEKCQTCYGAKLLIDVDHYGHHDHGTCVDRCPDELEADYTIAVQARCILRKNRCSPGYYEEINQACSICDEACRICHGPGPTKCDECAENYSNRSVGYCRPCCKEGQDPMHVHCGMCI</sequence>
<keyword evidence="1" id="KW-1185">Reference proteome</keyword>
<dbReference type="InterPro" id="IPR009030">
    <property type="entry name" value="Growth_fac_rcpt_cys_sf"/>
</dbReference>
<dbReference type="AlphaFoldDB" id="A0A0N5AMZ3"/>
<organism evidence="1 2">
    <name type="scientific">Syphacia muris</name>
    <dbReference type="NCBI Taxonomy" id="451379"/>
    <lineage>
        <taxon>Eukaryota</taxon>
        <taxon>Metazoa</taxon>
        <taxon>Ecdysozoa</taxon>
        <taxon>Nematoda</taxon>
        <taxon>Chromadorea</taxon>
        <taxon>Rhabditida</taxon>
        <taxon>Spirurina</taxon>
        <taxon>Oxyuridomorpha</taxon>
        <taxon>Oxyuroidea</taxon>
        <taxon>Oxyuridae</taxon>
        <taxon>Syphacia</taxon>
    </lineage>
</organism>
<dbReference type="SUPFAM" id="SSF57184">
    <property type="entry name" value="Growth factor receptor domain"/>
    <property type="match status" value="1"/>
</dbReference>
<evidence type="ECO:0000313" key="2">
    <source>
        <dbReference type="WBParaSite" id="SMUV_0000596701-mRNA-1"/>
    </source>
</evidence>
<accession>A0A0N5AMZ3</accession>
<dbReference type="STRING" id="451379.A0A0N5AMZ3"/>
<evidence type="ECO:0000313" key="1">
    <source>
        <dbReference type="Proteomes" id="UP000046393"/>
    </source>
</evidence>
<proteinExistence type="predicted"/>
<name>A0A0N5AMZ3_9BILA</name>